<sequence>MTTDKFMEIYTSSGNLNKEEKKEADKEIEKIKENLRDRQKIGGTVAETVGEIGVGEKIRENVRIVKEILMTTDKFMEIYTSSGNLNKEEKKEADKEIEKIKEKLETLLRNNRMGVLVEWPMKIQTITGKDGGNPDGGKLVGLTWVEKVGVREGVRTRNEGSERINEGQGKGGKDLRSKKGAAVLINAGKTYEDGVKELKEKIGSFKGEREGIKIRGLENTATREEIGERIIEERALGREGSGTGGNSKTHHVTLVGKYGHCSSMCDWIKEKTQRNVGKAQTQVDEAIGEALDEIRKRPEM</sequence>
<dbReference type="AlphaFoldDB" id="A0A0L7QXN1"/>
<evidence type="ECO:0000313" key="3">
    <source>
        <dbReference type="EMBL" id="KOC63365.1"/>
    </source>
</evidence>
<organism evidence="3 4">
    <name type="scientific">Habropoda laboriosa</name>
    <dbReference type="NCBI Taxonomy" id="597456"/>
    <lineage>
        <taxon>Eukaryota</taxon>
        <taxon>Metazoa</taxon>
        <taxon>Ecdysozoa</taxon>
        <taxon>Arthropoda</taxon>
        <taxon>Hexapoda</taxon>
        <taxon>Insecta</taxon>
        <taxon>Pterygota</taxon>
        <taxon>Neoptera</taxon>
        <taxon>Endopterygota</taxon>
        <taxon>Hymenoptera</taxon>
        <taxon>Apocrita</taxon>
        <taxon>Aculeata</taxon>
        <taxon>Apoidea</taxon>
        <taxon>Anthophila</taxon>
        <taxon>Apidae</taxon>
        <taxon>Habropoda</taxon>
    </lineage>
</organism>
<reference evidence="3 4" key="1">
    <citation type="submission" date="2015-07" db="EMBL/GenBank/DDBJ databases">
        <title>The genome of Habropoda laboriosa.</title>
        <authorList>
            <person name="Pan H."/>
            <person name="Kapheim K."/>
        </authorList>
    </citation>
    <scope>NUCLEOTIDE SEQUENCE [LARGE SCALE GENOMIC DNA]</scope>
    <source>
        <strain evidence="3">0110345459</strain>
    </source>
</reference>
<feature type="coiled-coil region" evidence="1">
    <location>
        <begin position="14"/>
        <end position="41"/>
    </location>
</feature>
<keyword evidence="4" id="KW-1185">Reference proteome</keyword>
<name>A0A0L7QXN1_9HYME</name>
<evidence type="ECO:0000256" key="2">
    <source>
        <dbReference type="SAM" id="MobiDB-lite"/>
    </source>
</evidence>
<dbReference type="Proteomes" id="UP000053825">
    <property type="component" value="Unassembled WGS sequence"/>
</dbReference>
<accession>A0A0L7QXN1</accession>
<protein>
    <submittedName>
        <fullName evidence="3">Uncharacterized protein</fullName>
    </submittedName>
</protein>
<evidence type="ECO:0000256" key="1">
    <source>
        <dbReference type="SAM" id="Coils"/>
    </source>
</evidence>
<dbReference type="EMBL" id="KQ414702">
    <property type="protein sequence ID" value="KOC63365.1"/>
    <property type="molecule type" value="Genomic_DNA"/>
</dbReference>
<gene>
    <name evidence="3" type="ORF">WH47_04717</name>
</gene>
<evidence type="ECO:0000313" key="4">
    <source>
        <dbReference type="Proteomes" id="UP000053825"/>
    </source>
</evidence>
<proteinExistence type="predicted"/>
<keyword evidence="1" id="KW-0175">Coiled coil</keyword>
<feature type="region of interest" description="Disordered" evidence="2">
    <location>
        <begin position="157"/>
        <end position="176"/>
    </location>
</feature>